<dbReference type="InterPro" id="IPR027417">
    <property type="entry name" value="P-loop_NTPase"/>
</dbReference>
<feature type="region of interest" description="Disordered" evidence="11">
    <location>
        <begin position="699"/>
        <end position="729"/>
    </location>
</feature>
<evidence type="ECO:0000256" key="5">
    <source>
        <dbReference type="ARBA" id="ARBA00022840"/>
    </source>
</evidence>
<dbReference type="Pfam" id="PF00004">
    <property type="entry name" value="AAA"/>
    <property type="match status" value="1"/>
</dbReference>
<evidence type="ECO:0000256" key="8">
    <source>
        <dbReference type="ARBA" id="ARBA00023136"/>
    </source>
</evidence>
<keyword evidence="5" id="KW-0067">ATP-binding</keyword>
<dbReference type="SMART" id="SM00382">
    <property type="entry name" value="AAA"/>
    <property type="match status" value="1"/>
</dbReference>
<dbReference type="PANTHER" id="PTHR23075:SF0">
    <property type="entry name" value="ATPASE FAMILY AAA DOMAIN-CONTAINING PROTEIN 3"/>
    <property type="match status" value="1"/>
</dbReference>
<dbReference type="GO" id="GO:0005524">
    <property type="term" value="F:ATP binding"/>
    <property type="evidence" value="ECO:0007669"/>
    <property type="project" value="UniProtKB-KW"/>
</dbReference>
<dbReference type="Pfam" id="PF12037">
    <property type="entry name" value="ATAD3_N"/>
    <property type="match status" value="1"/>
</dbReference>
<evidence type="ECO:0000256" key="7">
    <source>
        <dbReference type="ARBA" id="ARBA00023128"/>
    </source>
</evidence>
<evidence type="ECO:0000256" key="1">
    <source>
        <dbReference type="ARBA" id="ARBA00004273"/>
    </source>
</evidence>
<dbReference type="Gene3D" id="3.40.50.300">
    <property type="entry name" value="P-loop containing nucleotide triphosphate hydrolases"/>
    <property type="match status" value="1"/>
</dbReference>
<evidence type="ECO:0000259" key="12">
    <source>
        <dbReference type="SMART" id="SM00382"/>
    </source>
</evidence>
<feature type="domain" description="AAA+ ATPase" evidence="12">
    <location>
        <begin position="448"/>
        <end position="581"/>
    </location>
</feature>
<protein>
    <recommendedName>
        <fullName evidence="12">AAA+ ATPase domain-containing protein</fullName>
    </recommendedName>
</protein>
<keyword evidence="7" id="KW-0496">Mitochondrion</keyword>
<dbReference type="InterPro" id="IPR003593">
    <property type="entry name" value="AAA+_ATPase"/>
</dbReference>
<dbReference type="EMBL" id="JALLBG020000157">
    <property type="protein sequence ID" value="KAL3761136.1"/>
    <property type="molecule type" value="Genomic_DNA"/>
</dbReference>
<dbReference type="AlphaFoldDB" id="A0ABD3MGU2"/>
<evidence type="ECO:0000256" key="2">
    <source>
        <dbReference type="ARBA" id="ARBA00004436"/>
    </source>
</evidence>
<comment type="subcellular location">
    <subcellularLocation>
        <location evidence="1">Mitochondrion inner membrane</location>
    </subcellularLocation>
    <subcellularLocation>
        <location evidence="2">Mitochondrion matrix</location>
        <location evidence="2">Mitochondrion nucleoid</location>
    </subcellularLocation>
</comment>
<evidence type="ECO:0000313" key="13">
    <source>
        <dbReference type="EMBL" id="KAL3761136.1"/>
    </source>
</evidence>
<comment type="caution">
    <text evidence="13">The sequence shown here is derived from an EMBL/GenBank/DDBJ whole genome shotgun (WGS) entry which is preliminary data.</text>
</comment>
<reference evidence="13 14" key="1">
    <citation type="submission" date="2024-10" db="EMBL/GenBank/DDBJ databases">
        <title>Updated reference genomes for cyclostephanoid diatoms.</title>
        <authorList>
            <person name="Roberts W.R."/>
            <person name="Alverson A.J."/>
        </authorList>
    </citation>
    <scope>NUCLEOTIDE SEQUENCE [LARGE SCALE GENOMIC DNA]</scope>
    <source>
        <strain evidence="13 14">AJA232-27</strain>
    </source>
</reference>
<keyword evidence="4" id="KW-0999">Mitochondrion inner membrane</keyword>
<organism evidence="13 14">
    <name type="scientific">Discostella pseudostelligera</name>
    <dbReference type="NCBI Taxonomy" id="259834"/>
    <lineage>
        <taxon>Eukaryota</taxon>
        <taxon>Sar</taxon>
        <taxon>Stramenopiles</taxon>
        <taxon>Ochrophyta</taxon>
        <taxon>Bacillariophyta</taxon>
        <taxon>Coscinodiscophyceae</taxon>
        <taxon>Thalassiosirophycidae</taxon>
        <taxon>Stephanodiscales</taxon>
        <taxon>Stephanodiscaceae</taxon>
        <taxon>Discostella</taxon>
    </lineage>
</organism>
<dbReference type="GO" id="GO:0042645">
    <property type="term" value="C:mitochondrial nucleoid"/>
    <property type="evidence" value="ECO:0007669"/>
    <property type="project" value="UniProtKB-SubCell"/>
</dbReference>
<dbReference type="InterPro" id="IPR026932">
    <property type="entry name" value="MYRF_ICA"/>
</dbReference>
<name>A0ABD3MGU2_9STRA</name>
<gene>
    <name evidence="13" type="ORF">ACHAWU_002386</name>
</gene>
<accession>A0ABD3MGU2</accession>
<evidence type="ECO:0000256" key="10">
    <source>
        <dbReference type="SAM" id="Coils"/>
    </source>
</evidence>
<dbReference type="PANTHER" id="PTHR23075">
    <property type="entry name" value="PUTATIVE ATP-ASE"/>
    <property type="match status" value="1"/>
</dbReference>
<evidence type="ECO:0000256" key="11">
    <source>
        <dbReference type="SAM" id="MobiDB-lite"/>
    </source>
</evidence>
<dbReference type="InterPro" id="IPR003959">
    <property type="entry name" value="ATPase_AAA_core"/>
</dbReference>
<proteinExistence type="predicted"/>
<evidence type="ECO:0000256" key="6">
    <source>
        <dbReference type="ARBA" id="ARBA00023054"/>
    </source>
</evidence>
<keyword evidence="3" id="KW-0547">Nucleotide-binding</keyword>
<evidence type="ECO:0000313" key="14">
    <source>
        <dbReference type="Proteomes" id="UP001530293"/>
    </source>
</evidence>
<evidence type="ECO:0000256" key="4">
    <source>
        <dbReference type="ARBA" id="ARBA00022792"/>
    </source>
</evidence>
<keyword evidence="6 10" id="KW-0175">Coiled coil</keyword>
<sequence>MNIINSKNRKTMKAFAIATVCLLLAINPTWSAELKIYLDVKPANTSMHLESIRMLPVSTFRLSYERSDSNRTRVGVVGTELAAVISDAVDVIPKRILPPREKGGKPIVLENFPSVNEQTLFMYTVGATQELAQMISQLESRAEAQMKEIADVYGEVAQLETIISASSDGDAELRMREAAAKVEIARNEMEMEIMRAKNEEEYSGAMRKLEDEQLQRNEALTFERVQRENEAAKKRTQQLMRAKFEASHRIERTRAEAAETMAGIEHEQKILLQKAAEEMKIHTAKVVAIAKAEAERANEDVHLRRLQAEHEQRRKRNVAAINTVFAHMATSLSLAAKNPKQVFTLIGYACLFSAAIFSAKEASRLIRSIIEATIGKPQLIRETSRKNIVWYLLARAARFVSRLTPWKCKAGSDSVEESFSDLILPQELKARVLDLAQSARNARSHHAPFRHVLLYGPPGTGKTLVAKKLAKVIGTDYAMMSGGDVSPLGPDAVTQIHQLFSWASMSPKGVVLFIDEAECFLGARGSGLMSDTSHNALNALLYNTGGERKDFMLVLATNRAEDLDAAVLDRCDESLFFPLPNAECRKDLILLYFDLHFRKFMEANNKHEFSLRSRLTQYITKQKPTVMSIESDLMTGEQLQSTVAVTHGFSGREIGKLMIALQGAMYVAKDHKLDFEAAWKLIETKVKEHHEKIEMVRKRVDRAKDSNDDEQVDLSTRSSPQCSYHPPAE</sequence>
<feature type="compositionally biased region" description="Polar residues" evidence="11">
    <location>
        <begin position="713"/>
        <end position="722"/>
    </location>
</feature>
<evidence type="ECO:0000256" key="9">
    <source>
        <dbReference type="ARBA" id="ARBA00023271"/>
    </source>
</evidence>
<dbReference type="Proteomes" id="UP001530293">
    <property type="component" value="Unassembled WGS sequence"/>
</dbReference>
<evidence type="ECO:0000256" key="3">
    <source>
        <dbReference type="ARBA" id="ARBA00022741"/>
    </source>
</evidence>
<feature type="coiled-coil region" evidence="10">
    <location>
        <begin position="179"/>
        <end position="242"/>
    </location>
</feature>
<keyword evidence="14" id="KW-1185">Reference proteome</keyword>
<keyword evidence="9" id="KW-1135">Mitochondrion nucleoid</keyword>
<dbReference type="GO" id="GO:0005743">
    <property type="term" value="C:mitochondrial inner membrane"/>
    <property type="evidence" value="ECO:0007669"/>
    <property type="project" value="UniProtKB-SubCell"/>
</dbReference>
<dbReference type="Pfam" id="PF13887">
    <property type="entry name" value="MYRF_ICA"/>
    <property type="match status" value="1"/>
</dbReference>
<dbReference type="SUPFAM" id="SSF52540">
    <property type="entry name" value="P-loop containing nucleoside triphosphate hydrolases"/>
    <property type="match status" value="1"/>
</dbReference>
<dbReference type="InterPro" id="IPR021911">
    <property type="entry name" value="ATAD3_N"/>
</dbReference>
<keyword evidence="8" id="KW-0472">Membrane</keyword>